<feature type="transmembrane region" description="Helical" evidence="9">
    <location>
        <begin position="307"/>
        <end position="325"/>
    </location>
</feature>
<dbReference type="STRING" id="64791.A0A151WYX5"/>
<evidence type="ECO:0000256" key="4">
    <source>
        <dbReference type="ARBA" id="ARBA00022989"/>
    </source>
</evidence>
<dbReference type="GO" id="GO:0016020">
    <property type="term" value="C:membrane"/>
    <property type="evidence" value="ECO:0007669"/>
    <property type="project" value="UniProtKB-SubCell"/>
</dbReference>
<keyword evidence="11" id="KW-1185">Reference proteome</keyword>
<feature type="transmembrane region" description="Helical" evidence="9">
    <location>
        <begin position="478"/>
        <end position="499"/>
    </location>
</feature>
<gene>
    <name evidence="10" type="ORF">ALC60_07828</name>
</gene>
<reference evidence="10 11" key="1">
    <citation type="submission" date="2015-09" db="EMBL/GenBank/DDBJ databases">
        <title>Trachymyrmex zeteki WGS genome.</title>
        <authorList>
            <person name="Nygaard S."/>
            <person name="Hu H."/>
            <person name="Boomsma J."/>
            <person name="Zhang G."/>
        </authorList>
    </citation>
    <scope>NUCLEOTIDE SEQUENCE [LARGE SCALE GENOMIC DNA]</scope>
    <source>
        <strain evidence="10">Tzet28-1</strain>
        <tissue evidence="10">Whole body</tissue>
    </source>
</reference>
<evidence type="ECO:0000256" key="2">
    <source>
        <dbReference type="ARBA" id="ARBA00009172"/>
    </source>
</evidence>
<feature type="transmembrane region" description="Helical" evidence="9">
    <location>
        <begin position="143"/>
        <end position="161"/>
    </location>
</feature>
<dbReference type="Pfam" id="PF05978">
    <property type="entry name" value="UNC-93"/>
    <property type="match status" value="1"/>
</dbReference>
<dbReference type="OrthoDB" id="196103at2759"/>
<feature type="transmembrane region" description="Helical" evidence="9">
    <location>
        <begin position="345"/>
        <end position="368"/>
    </location>
</feature>
<sequence length="526" mass="57499">MLWLAVARFPLFPCGDLSTVSESSTSRLLRDCFETASTARETRITLVPYARQIHTRKYCEDRSAAVIMDRAFLNVMILSWGFMLVFTAFQTMGNIEKTVLNSISDEFEDFHGNAYVSLAIIYAVFATCNWLTPSYISVTGPRVAIFTGASCYVLFIASFFWPHDALLYSMSAIVGIGAALMWTGHGQYLTENSDNETISRNAGIFWAIFQTSQFAGNLFVFFIFTKPKIDKEQRTIVFSVLTGLAVVGTGVLLVLRRSPPKLLLGEAEGVSNADKELRLPEPRREKPLLAAWNAFVDAIRLFLTSNMMLLSLTFIYTGLELTFYSGVYSNSIGFVKALGEDRKKLVGLSGIFIGVGEVVGGAIFGILASKISRKCGGWPVILTGLIVHLFAFISIFLNLPNDASVTDTDNMGYIETSEILALAGSLALGFGDACYNTQVYSLLGVLFANESASAFALFKFCQSIAAAISFSYSTKAGLHVQLAVLLVAIFIGTGAFCYVEYKVKKSKNESPQEIDPALVDATSGED</sequence>
<keyword evidence="6" id="KW-0325">Glycoprotein</keyword>
<proteinExistence type="inferred from homology"/>
<dbReference type="InterPro" id="IPR010291">
    <property type="entry name" value="Ion_channel_UNC-93"/>
</dbReference>
<dbReference type="EMBL" id="KQ982649">
    <property type="protein sequence ID" value="KYQ53100.1"/>
    <property type="molecule type" value="Genomic_DNA"/>
</dbReference>
<dbReference type="InterPro" id="IPR036259">
    <property type="entry name" value="MFS_trans_sf"/>
</dbReference>
<evidence type="ECO:0000256" key="5">
    <source>
        <dbReference type="ARBA" id="ARBA00023136"/>
    </source>
</evidence>
<feature type="transmembrane region" description="Helical" evidence="9">
    <location>
        <begin position="236"/>
        <end position="255"/>
    </location>
</feature>
<organism evidence="10 11">
    <name type="scientific">Mycetomoellerius zeteki</name>
    <dbReference type="NCBI Taxonomy" id="64791"/>
    <lineage>
        <taxon>Eukaryota</taxon>
        <taxon>Metazoa</taxon>
        <taxon>Ecdysozoa</taxon>
        <taxon>Arthropoda</taxon>
        <taxon>Hexapoda</taxon>
        <taxon>Insecta</taxon>
        <taxon>Pterygota</taxon>
        <taxon>Neoptera</taxon>
        <taxon>Endopterygota</taxon>
        <taxon>Hymenoptera</taxon>
        <taxon>Apocrita</taxon>
        <taxon>Aculeata</taxon>
        <taxon>Formicoidea</taxon>
        <taxon>Formicidae</taxon>
        <taxon>Myrmicinae</taxon>
        <taxon>Mycetomoellerius</taxon>
    </lineage>
</organism>
<comment type="subcellular location">
    <subcellularLocation>
        <location evidence="1">Membrane</location>
        <topology evidence="1">Multi-pass membrane protein</topology>
    </subcellularLocation>
</comment>
<evidence type="ECO:0000256" key="8">
    <source>
        <dbReference type="ARBA" id="ARBA00041910"/>
    </source>
</evidence>
<dbReference type="PANTHER" id="PTHR23294">
    <property type="entry name" value="ET TRANSLATION PRODUCT-RELATED"/>
    <property type="match status" value="1"/>
</dbReference>
<dbReference type="Proteomes" id="UP000075809">
    <property type="component" value="Unassembled WGS sequence"/>
</dbReference>
<feature type="transmembrane region" description="Helical" evidence="9">
    <location>
        <begin position="112"/>
        <end position="131"/>
    </location>
</feature>
<evidence type="ECO:0000313" key="10">
    <source>
        <dbReference type="EMBL" id="KYQ53100.1"/>
    </source>
</evidence>
<evidence type="ECO:0000256" key="3">
    <source>
        <dbReference type="ARBA" id="ARBA00022692"/>
    </source>
</evidence>
<evidence type="ECO:0000256" key="9">
    <source>
        <dbReference type="SAM" id="Phobius"/>
    </source>
</evidence>
<dbReference type="InterPro" id="IPR051617">
    <property type="entry name" value="UNC-93-like_regulator"/>
</dbReference>
<protein>
    <recommendedName>
        <fullName evidence="7">UNC93-like protein MFSD11</fullName>
    </recommendedName>
    <alternativeName>
        <fullName evidence="8">Major facilitator superfamily domain-containing protein 11</fullName>
    </alternativeName>
</protein>
<dbReference type="PANTHER" id="PTHR23294:SF0">
    <property type="entry name" value="UNC93-LIKE PROTEIN MFSD11"/>
    <property type="match status" value="1"/>
</dbReference>
<comment type="similarity">
    <text evidence="2">Belongs to the unc-93 family.</text>
</comment>
<keyword evidence="5 9" id="KW-0472">Membrane</keyword>
<feature type="transmembrane region" description="Helical" evidence="9">
    <location>
        <begin position="419"/>
        <end position="447"/>
    </location>
</feature>
<name>A0A151WYX5_9HYME</name>
<feature type="transmembrane region" description="Helical" evidence="9">
    <location>
        <begin position="380"/>
        <end position="399"/>
    </location>
</feature>
<dbReference type="Gene3D" id="1.20.1250.20">
    <property type="entry name" value="MFS general substrate transporter like domains"/>
    <property type="match status" value="2"/>
</dbReference>
<feature type="transmembrane region" description="Helical" evidence="9">
    <location>
        <begin position="204"/>
        <end position="224"/>
    </location>
</feature>
<evidence type="ECO:0000256" key="6">
    <source>
        <dbReference type="ARBA" id="ARBA00023180"/>
    </source>
</evidence>
<keyword evidence="4 9" id="KW-1133">Transmembrane helix</keyword>
<feature type="transmembrane region" description="Helical" evidence="9">
    <location>
        <begin position="71"/>
        <end position="92"/>
    </location>
</feature>
<accession>A0A151WYX5</accession>
<evidence type="ECO:0000256" key="7">
    <source>
        <dbReference type="ARBA" id="ARBA00040302"/>
    </source>
</evidence>
<dbReference type="AlphaFoldDB" id="A0A151WYX5"/>
<evidence type="ECO:0000313" key="11">
    <source>
        <dbReference type="Proteomes" id="UP000075809"/>
    </source>
</evidence>
<dbReference type="KEGG" id="mzt:108724673"/>
<evidence type="ECO:0000256" key="1">
    <source>
        <dbReference type="ARBA" id="ARBA00004141"/>
    </source>
</evidence>
<keyword evidence="3 9" id="KW-0812">Transmembrane</keyword>
<dbReference type="SUPFAM" id="SSF103473">
    <property type="entry name" value="MFS general substrate transporter"/>
    <property type="match status" value="1"/>
</dbReference>